<reference evidence="7" key="1">
    <citation type="journal article" date="2021" name="Nat. Commun.">
        <title>Genetic determinants of endophytism in the Arabidopsis root mycobiome.</title>
        <authorList>
            <person name="Mesny F."/>
            <person name="Miyauchi S."/>
            <person name="Thiergart T."/>
            <person name="Pickel B."/>
            <person name="Atanasova L."/>
            <person name="Karlsson M."/>
            <person name="Huettel B."/>
            <person name="Barry K.W."/>
            <person name="Haridas S."/>
            <person name="Chen C."/>
            <person name="Bauer D."/>
            <person name="Andreopoulos W."/>
            <person name="Pangilinan J."/>
            <person name="LaButti K."/>
            <person name="Riley R."/>
            <person name="Lipzen A."/>
            <person name="Clum A."/>
            <person name="Drula E."/>
            <person name="Henrissat B."/>
            <person name="Kohler A."/>
            <person name="Grigoriev I.V."/>
            <person name="Martin F.M."/>
            <person name="Hacquard S."/>
        </authorList>
    </citation>
    <scope>NUCLEOTIDE SEQUENCE</scope>
    <source>
        <strain evidence="7">MPI-CAGE-CH-0230</strain>
    </source>
</reference>
<dbReference type="PANTHER" id="PTHR46910">
    <property type="entry name" value="TRANSCRIPTION FACTOR PDR1"/>
    <property type="match status" value="1"/>
</dbReference>
<keyword evidence="4" id="KW-0804">Transcription</keyword>
<dbReference type="PANTHER" id="PTHR46910:SF37">
    <property type="entry name" value="ZN(II)2CYS6 TRANSCRIPTION FACTOR (EUROFUNG)"/>
    <property type="match status" value="1"/>
</dbReference>
<evidence type="ECO:0000256" key="4">
    <source>
        <dbReference type="ARBA" id="ARBA00023163"/>
    </source>
</evidence>
<dbReference type="EMBL" id="JAGTJQ010000009">
    <property type="protein sequence ID" value="KAH7024781.1"/>
    <property type="molecule type" value="Genomic_DNA"/>
</dbReference>
<dbReference type="CDD" id="cd12148">
    <property type="entry name" value="fungal_TF_MHR"/>
    <property type="match status" value="1"/>
</dbReference>
<feature type="region of interest" description="Disordered" evidence="6">
    <location>
        <begin position="1"/>
        <end position="24"/>
    </location>
</feature>
<evidence type="ECO:0000256" key="5">
    <source>
        <dbReference type="ARBA" id="ARBA00023242"/>
    </source>
</evidence>
<dbReference type="GO" id="GO:0003677">
    <property type="term" value="F:DNA binding"/>
    <property type="evidence" value="ECO:0007669"/>
    <property type="project" value="UniProtKB-KW"/>
</dbReference>
<comment type="subcellular location">
    <subcellularLocation>
        <location evidence="1">Nucleus</location>
    </subcellularLocation>
</comment>
<evidence type="ECO:0000256" key="2">
    <source>
        <dbReference type="ARBA" id="ARBA00023015"/>
    </source>
</evidence>
<gene>
    <name evidence="7" type="ORF">B0I36DRAFT_249683</name>
</gene>
<feature type="compositionally biased region" description="Basic residues" evidence="6">
    <location>
        <begin position="13"/>
        <end position="22"/>
    </location>
</feature>
<feature type="region of interest" description="Disordered" evidence="6">
    <location>
        <begin position="525"/>
        <end position="595"/>
    </location>
</feature>
<dbReference type="AlphaFoldDB" id="A0A9P8XXS5"/>
<feature type="region of interest" description="Disordered" evidence="6">
    <location>
        <begin position="41"/>
        <end position="90"/>
    </location>
</feature>
<sequence length="595" mass="65806">QKRGASCHFSPMRSRRSNHHVHSPVVQLAAQQCQQSIEHIFHTPPDSSHDRQGPRLTPSTQALPPSASSPSNHQLTPRMSQSGPLGTIQPTASRLLDDSLYIDELLATNCTRQARTNDRSTFTADDDHVGSSALAFYSEKSMSSLSERLGHDRVRQLLATIETSAGEAMNVLTDCDPSMISNQNLQRNLHSCKPFMVLFYAVISLGCMNQDGGSFKAGKGTASQLFSRAALCAMAVYSLTAEGYRHEGLFIREAGRAASAMSKRSFENPMDEHCRQGTFWVIYYIEKEYSFHTCMASVICDADISCPLPNPTPVILEGLDWVRTSASFSRLLWKAYVSLFSISATFRTKEEQFEKIAGVTTDIDNWLKTIPEKLCPNHGLPNLRFTQPGHAMIVLRLHFMYYGLIVSLARLKLHLSDAQSTRRSDATVSLLMAARAIVALVQFIPQEPSTPMICLIHMPMMAMFVLFDCVVHNPHHPETAKSLAFLDITAGYFSRLELVYASQGAPGTVHFGEFTAIAHEYVRRQQQNHSQIDPRGAAGRSIPANHDRPSPSSTTTAYGAMDGHLEPGQDRRPYHLDISQQNPAHGLGGDNASSF</sequence>
<feature type="compositionally biased region" description="Basic and acidic residues" evidence="6">
    <location>
        <begin position="563"/>
        <end position="575"/>
    </location>
</feature>
<dbReference type="RefSeq" id="XP_046008329.1">
    <property type="nucleotide sequence ID" value="XM_046150491.1"/>
</dbReference>
<dbReference type="InterPro" id="IPR050987">
    <property type="entry name" value="AtrR-like"/>
</dbReference>
<dbReference type="GeneID" id="70180037"/>
<evidence type="ECO:0000313" key="7">
    <source>
        <dbReference type="EMBL" id="KAH7024781.1"/>
    </source>
</evidence>
<feature type="non-terminal residue" evidence="7">
    <location>
        <position position="595"/>
    </location>
</feature>
<keyword evidence="2" id="KW-0805">Transcription regulation</keyword>
<feature type="compositionally biased region" description="Polar residues" evidence="6">
    <location>
        <begin position="57"/>
        <end position="90"/>
    </location>
</feature>
<evidence type="ECO:0000256" key="6">
    <source>
        <dbReference type="SAM" id="MobiDB-lite"/>
    </source>
</evidence>
<comment type="caution">
    <text evidence="7">The sequence shown here is derived from an EMBL/GenBank/DDBJ whole genome shotgun (WGS) entry which is preliminary data.</text>
</comment>
<dbReference type="OrthoDB" id="39175at2759"/>
<accession>A0A9P8XXS5</accession>
<dbReference type="Proteomes" id="UP000756346">
    <property type="component" value="Unassembled WGS sequence"/>
</dbReference>
<protein>
    <recommendedName>
        <fullName evidence="9">Transcription factor domain-containing protein</fullName>
    </recommendedName>
</protein>
<dbReference type="GO" id="GO:0003700">
    <property type="term" value="F:DNA-binding transcription factor activity"/>
    <property type="evidence" value="ECO:0007669"/>
    <property type="project" value="InterPro"/>
</dbReference>
<name>A0A9P8XXS5_9PEZI</name>
<evidence type="ECO:0000313" key="8">
    <source>
        <dbReference type="Proteomes" id="UP000756346"/>
    </source>
</evidence>
<keyword evidence="8" id="KW-1185">Reference proteome</keyword>
<evidence type="ECO:0000256" key="3">
    <source>
        <dbReference type="ARBA" id="ARBA00023125"/>
    </source>
</evidence>
<keyword evidence="5" id="KW-0539">Nucleus</keyword>
<proteinExistence type="predicted"/>
<evidence type="ECO:0000256" key="1">
    <source>
        <dbReference type="ARBA" id="ARBA00004123"/>
    </source>
</evidence>
<dbReference type="GO" id="GO:0005634">
    <property type="term" value="C:nucleus"/>
    <property type="evidence" value="ECO:0007669"/>
    <property type="project" value="UniProtKB-SubCell"/>
</dbReference>
<keyword evidence="3" id="KW-0238">DNA-binding</keyword>
<organism evidence="7 8">
    <name type="scientific">Microdochium trichocladiopsis</name>
    <dbReference type="NCBI Taxonomy" id="1682393"/>
    <lineage>
        <taxon>Eukaryota</taxon>
        <taxon>Fungi</taxon>
        <taxon>Dikarya</taxon>
        <taxon>Ascomycota</taxon>
        <taxon>Pezizomycotina</taxon>
        <taxon>Sordariomycetes</taxon>
        <taxon>Xylariomycetidae</taxon>
        <taxon>Xylariales</taxon>
        <taxon>Microdochiaceae</taxon>
        <taxon>Microdochium</taxon>
    </lineage>
</organism>
<evidence type="ECO:0008006" key="9">
    <source>
        <dbReference type="Google" id="ProtNLM"/>
    </source>
</evidence>